<protein>
    <submittedName>
        <fullName evidence="2">Uncharacterized protein</fullName>
    </submittedName>
</protein>
<feature type="compositionally biased region" description="Basic residues" evidence="1">
    <location>
        <begin position="270"/>
        <end position="283"/>
    </location>
</feature>
<sequence>MYGEWRPSLAASKSKKNVAVGASNAGANSKKPQLRYDATFTILSNVWAEDPNKWAEYFNHLSPLMGELATALQTVVEGSTSLEQARNRVRRLMNTTRPAYFPYGPNTTSIDRIAETLFPSRYYAVGKQSCTGCGYVDPRDYGILESYMSAGLSSQQDYPHGVEMKDWMNAYLSKERGACAVCQGNGGYCRLTMTSTLRDVPPIVLLDLDHESLIMSEKLSFICDGAAVPAPELKERLDWGQMTRTVTVSKGSWGESKSHKNGGGREPKRGCKGRTARPRHKREQPRNCSENSVAVRCRYRSSRHGGAWNIFELVWAEGYGPHHGKVSVDRQVSGCTCAHVWERYTATSPPDA</sequence>
<reference evidence="2" key="1">
    <citation type="submission" date="2023-03" db="EMBL/GenBank/DDBJ databases">
        <title>Massive genome expansion in bonnet fungi (Mycena s.s.) driven by repeated elements and novel gene families across ecological guilds.</title>
        <authorList>
            <consortium name="Lawrence Berkeley National Laboratory"/>
            <person name="Harder C.B."/>
            <person name="Miyauchi S."/>
            <person name="Viragh M."/>
            <person name="Kuo A."/>
            <person name="Thoen E."/>
            <person name="Andreopoulos B."/>
            <person name="Lu D."/>
            <person name="Skrede I."/>
            <person name="Drula E."/>
            <person name="Henrissat B."/>
            <person name="Morin E."/>
            <person name="Kohler A."/>
            <person name="Barry K."/>
            <person name="LaButti K."/>
            <person name="Morin E."/>
            <person name="Salamov A."/>
            <person name="Lipzen A."/>
            <person name="Mereny Z."/>
            <person name="Hegedus B."/>
            <person name="Baldrian P."/>
            <person name="Stursova M."/>
            <person name="Weitz H."/>
            <person name="Taylor A."/>
            <person name="Grigoriev I.V."/>
            <person name="Nagy L.G."/>
            <person name="Martin F."/>
            <person name="Kauserud H."/>
        </authorList>
    </citation>
    <scope>NUCLEOTIDE SEQUENCE</scope>
    <source>
        <strain evidence="2">CBHHK200</strain>
    </source>
</reference>
<evidence type="ECO:0000256" key="1">
    <source>
        <dbReference type="SAM" id="MobiDB-lite"/>
    </source>
</evidence>
<evidence type="ECO:0000313" key="3">
    <source>
        <dbReference type="Proteomes" id="UP001218188"/>
    </source>
</evidence>
<proteinExistence type="predicted"/>
<organism evidence="2 3">
    <name type="scientific">Mycena alexandri</name>
    <dbReference type="NCBI Taxonomy" id="1745969"/>
    <lineage>
        <taxon>Eukaryota</taxon>
        <taxon>Fungi</taxon>
        <taxon>Dikarya</taxon>
        <taxon>Basidiomycota</taxon>
        <taxon>Agaricomycotina</taxon>
        <taxon>Agaricomycetes</taxon>
        <taxon>Agaricomycetidae</taxon>
        <taxon>Agaricales</taxon>
        <taxon>Marasmiineae</taxon>
        <taxon>Mycenaceae</taxon>
        <taxon>Mycena</taxon>
    </lineage>
</organism>
<evidence type="ECO:0000313" key="2">
    <source>
        <dbReference type="EMBL" id="KAJ7032224.1"/>
    </source>
</evidence>
<dbReference type="AlphaFoldDB" id="A0AAD6SQP1"/>
<dbReference type="Proteomes" id="UP001218188">
    <property type="component" value="Unassembled WGS sequence"/>
</dbReference>
<gene>
    <name evidence="2" type="ORF">C8F04DRAFT_1185277</name>
</gene>
<dbReference type="EMBL" id="JARJCM010000075">
    <property type="protein sequence ID" value="KAJ7032224.1"/>
    <property type="molecule type" value="Genomic_DNA"/>
</dbReference>
<comment type="caution">
    <text evidence="2">The sequence shown here is derived from an EMBL/GenBank/DDBJ whole genome shotgun (WGS) entry which is preliminary data.</text>
</comment>
<keyword evidence="3" id="KW-1185">Reference proteome</keyword>
<name>A0AAD6SQP1_9AGAR</name>
<feature type="region of interest" description="Disordered" evidence="1">
    <location>
        <begin position="248"/>
        <end position="287"/>
    </location>
</feature>
<accession>A0AAD6SQP1</accession>